<keyword evidence="1" id="KW-0472">Membrane</keyword>
<accession>A0A8S5LRZ5</accession>
<evidence type="ECO:0000313" key="2">
    <source>
        <dbReference type="EMBL" id="DAD72796.1"/>
    </source>
</evidence>
<keyword evidence="1" id="KW-1133">Transmembrane helix</keyword>
<evidence type="ECO:0000256" key="1">
    <source>
        <dbReference type="SAM" id="Phobius"/>
    </source>
</evidence>
<dbReference type="InterPro" id="IPR045933">
    <property type="entry name" value="DUF6353"/>
</dbReference>
<organism evidence="2">
    <name type="scientific">Siphoviridae sp. ctYBm1</name>
    <dbReference type="NCBI Taxonomy" id="2826374"/>
    <lineage>
        <taxon>Viruses</taxon>
        <taxon>Duplodnaviria</taxon>
        <taxon>Heunggongvirae</taxon>
        <taxon>Uroviricota</taxon>
        <taxon>Caudoviricetes</taxon>
    </lineage>
</organism>
<feature type="transmembrane region" description="Helical" evidence="1">
    <location>
        <begin position="87"/>
        <end position="107"/>
    </location>
</feature>
<feature type="transmembrane region" description="Helical" evidence="1">
    <location>
        <begin position="30"/>
        <end position="51"/>
    </location>
</feature>
<dbReference type="Pfam" id="PF19880">
    <property type="entry name" value="DUF6353"/>
    <property type="match status" value="1"/>
</dbReference>
<name>A0A8S5LRZ5_9CAUD</name>
<proteinExistence type="predicted"/>
<protein>
    <submittedName>
        <fullName evidence="2">Uncharacterized protein</fullName>
    </submittedName>
</protein>
<sequence>MKLPKLPNLQTIKSTAKSAMVTTKILGKKYAPVVLLGVGLVGYGYSVYAGIKSGKKLEATKAKYEAKDAAGEEYTRFEVVKDVAKDVAVPVAVATASTAAIVLGFAIQTNRLKAVSAALAMVTEEHARYRLRAKEVLDEATFKKIDAPMETKTVELDGKEVEVESIVPNEGDFYGQWFKYSSNYASDNPDYNESYIKEADKYLTDRMMKKGVLTFGEVLEELGFDVPRAALPFGWTDTDSFYIEWDAHEVFDEEKQEYDLQFYVRWKTPRNLYDTTSIKNFVPKKTRKELN</sequence>
<keyword evidence="1" id="KW-0812">Transmembrane</keyword>
<dbReference type="EMBL" id="BK014726">
    <property type="protein sequence ID" value="DAD72796.1"/>
    <property type="molecule type" value="Genomic_DNA"/>
</dbReference>
<reference evidence="2" key="1">
    <citation type="journal article" date="2021" name="Proc. Natl. Acad. Sci. U.S.A.">
        <title>A Catalog of Tens of Thousands of Viruses from Human Metagenomes Reveals Hidden Associations with Chronic Diseases.</title>
        <authorList>
            <person name="Tisza M.J."/>
            <person name="Buck C.B."/>
        </authorList>
    </citation>
    <scope>NUCLEOTIDE SEQUENCE</scope>
    <source>
        <strain evidence="2">CtYBm1</strain>
    </source>
</reference>